<dbReference type="InterPro" id="IPR009057">
    <property type="entry name" value="Homeodomain-like_sf"/>
</dbReference>
<dbReference type="Gene3D" id="3.40.50.1360">
    <property type="match status" value="1"/>
</dbReference>
<dbReference type="InterPro" id="IPR001387">
    <property type="entry name" value="Cro/C1-type_HTH"/>
</dbReference>
<dbReference type="InterPro" id="IPR051054">
    <property type="entry name" value="SorC_transcr_regulators"/>
</dbReference>
<comment type="similarity">
    <text evidence="1">Belongs to the SorC transcriptional regulatory family.</text>
</comment>
<proteinExistence type="inferred from homology"/>
<dbReference type="Pfam" id="PF04198">
    <property type="entry name" value="Sugar-bind"/>
    <property type="match status" value="1"/>
</dbReference>
<dbReference type="InterPro" id="IPR007324">
    <property type="entry name" value="Sugar-bd_dom_put"/>
</dbReference>
<evidence type="ECO:0000256" key="3">
    <source>
        <dbReference type="ARBA" id="ARBA00023125"/>
    </source>
</evidence>
<dbReference type="InterPro" id="IPR007630">
    <property type="entry name" value="RNA_pol_sigma70_r4"/>
</dbReference>
<evidence type="ECO:0000256" key="2">
    <source>
        <dbReference type="ARBA" id="ARBA00023015"/>
    </source>
</evidence>
<accession>A0A1L8RGV6</accession>
<dbReference type="SUPFAM" id="SSF46689">
    <property type="entry name" value="Homeodomain-like"/>
    <property type="match status" value="1"/>
</dbReference>
<keyword evidence="3" id="KW-0238">DNA-binding</keyword>
<evidence type="ECO:0000259" key="5">
    <source>
        <dbReference type="PROSITE" id="PS50943"/>
    </source>
</evidence>
<dbReference type="PANTHER" id="PTHR34294">
    <property type="entry name" value="TRANSCRIPTIONAL REGULATOR-RELATED"/>
    <property type="match status" value="1"/>
</dbReference>
<dbReference type="CDD" id="cd00093">
    <property type="entry name" value="HTH_XRE"/>
    <property type="match status" value="1"/>
</dbReference>
<dbReference type="PANTHER" id="PTHR34294:SF12">
    <property type="entry name" value="SUGAR-BINDING TRANSCRIPTIONAL REGULATOR"/>
    <property type="match status" value="1"/>
</dbReference>
<evidence type="ECO:0000256" key="1">
    <source>
        <dbReference type="ARBA" id="ARBA00010466"/>
    </source>
</evidence>
<dbReference type="GO" id="GO:0003677">
    <property type="term" value="F:DNA binding"/>
    <property type="evidence" value="ECO:0007669"/>
    <property type="project" value="UniProtKB-KW"/>
</dbReference>
<feature type="domain" description="HTH cro/C1-type" evidence="5">
    <location>
        <begin position="6"/>
        <end position="26"/>
    </location>
</feature>
<protein>
    <recommendedName>
        <fullName evidence="5">HTH cro/C1-type domain-containing protein</fullName>
    </recommendedName>
</protein>
<keyword evidence="2" id="KW-0805">Transcription regulation</keyword>
<evidence type="ECO:0000313" key="7">
    <source>
        <dbReference type="Proteomes" id="UP000181884"/>
    </source>
</evidence>
<keyword evidence="4" id="KW-0804">Transcription</keyword>
<dbReference type="EMBL" id="JXKH01000003">
    <property type="protein sequence ID" value="OJG18974.1"/>
    <property type="molecule type" value="Genomic_DNA"/>
</dbReference>
<dbReference type="STRING" id="214095.RU97_GL001592"/>
<dbReference type="Proteomes" id="UP000181884">
    <property type="component" value="Unassembled WGS sequence"/>
</dbReference>
<dbReference type="PROSITE" id="PS50943">
    <property type="entry name" value="HTH_CROC1"/>
    <property type="match status" value="1"/>
</dbReference>
<evidence type="ECO:0000256" key="4">
    <source>
        <dbReference type="ARBA" id="ARBA00023163"/>
    </source>
</evidence>
<reference evidence="6 7" key="1">
    <citation type="submission" date="2014-12" db="EMBL/GenBank/DDBJ databases">
        <title>Draft genome sequences of 29 type strains of Enterococci.</title>
        <authorList>
            <person name="Zhong Z."/>
            <person name="Sun Z."/>
            <person name="Liu W."/>
            <person name="Zhang W."/>
            <person name="Zhang H."/>
        </authorList>
    </citation>
    <scope>NUCLEOTIDE SEQUENCE [LARGE SCALE GENOMIC DNA]</scope>
    <source>
        <strain evidence="6 7">DSM 17029</strain>
    </source>
</reference>
<evidence type="ECO:0000313" key="6">
    <source>
        <dbReference type="EMBL" id="OJG18974.1"/>
    </source>
</evidence>
<sequence>MYYQEGWTQAEIAKKMQISRPMISKILQAAREKGIVRIYLDDETAHSTELARKIETRFQLQDVIVAPSNDVVDPKQAVAEAAAGYLLTQLRPQLKIGLTWGTTLAAVINEIPFQNYPDMQVCPLVGGVSSEHLYYDTNHLTFRLAERLQADCHYFYAPALAESQILADTLRSSQMLQRAMKAAKSVDLALIGLGNPLANSTWQTLGYWQDPSDFADKGIVGDVAASLFDKNGQTVNNEISQRMLGLKVEELTEIPQVVVVASGKNKADSLWPLLVAQRCTTIVIDEALAEEIVKKAGR</sequence>
<dbReference type="GO" id="GO:0030246">
    <property type="term" value="F:carbohydrate binding"/>
    <property type="evidence" value="ECO:0007669"/>
    <property type="project" value="InterPro"/>
</dbReference>
<comment type="caution">
    <text evidence="6">The sequence shown here is derived from an EMBL/GenBank/DDBJ whole genome shotgun (WGS) entry which is preliminary data.</text>
</comment>
<name>A0A1L8RGV6_9ENTE</name>
<dbReference type="SUPFAM" id="SSF100950">
    <property type="entry name" value="NagB/RpiA/CoA transferase-like"/>
    <property type="match status" value="1"/>
</dbReference>
<dbReference type="AlphaFoldDB" id="A0A1L8RGV6"/>
<gene>
    <name evidence="6" type="ORF">RU97_GL001592</name>
</gene>
<organism evidence="6 7">
    <name type="scientific">Enterococcus canis</name>
    <dbReference type="NCBI Taxonomy" id="214095"/>
    <lineage>
        <taxon>Bacteria</taxon>
        <taxon>Bacillati</taxon>
        <taxon>Bacillota</taxon>
        <taxon>Bacilli</taxon>
        <taxon>Lactobacillales</taxon>
        <taxon>Enterococcaceae</taxon>
        <taxon>Enterococcus</taxon>
    </lineage>
</organism>
<keyword evidence="7" id="KW-1185">Reference proteome</keyword>
<dbReference type="Pfam" id="PF04545">
    <property type="entry name" value="Sigma70_r4"/>
    <property type="match status" value="1"/>
</dbReference>
<dbReference type="Gene3D" id="1.10.10.60">
    <property type="entry name" value="Homeodomain-like"/>
    <property type="match status" value="1"/>
</dbReference>
<dbReference type="InterPro" id="IPR037171">
    <property type="entry name" value="NagB/RpiA_transferase-like"/>
</dbReference>